<reference evidence="1 2" key="1">
    <citation type="journal article" date="2015" name="Nature">
        <title>rRNA introns, odd ribosomes, and small enigmatic genomes across a large radiation of phyla.</title>
        <authorList>
            <person name="Brown C.T."/>
            <person name="Hug L.A."/>
            <person name="Thomas B.C."/>
            <person name="Sharon I."/>
            <person name="Castelle C.J."/>
            <person name="Singh A."/>
            <person name="Wilkins M.J."/>
            <person name="Williams K.H."/>
            <person name="Banfield J.F."/>
        </authorList>
    </citation>
    <scope>NUCLEOTIDE SEQUENCE [LARGE SCALE GENOMIC DNA]</scope>
</reference>
<dbReference type="AlphaFoldDB" id="A0A0G1XDI3"/>
<comment type="caution">
    <text evidence="1">The sequence shown here is derived from an EMBL/GenBank/DDBJ whole genome shotgun (WGS) entry which is preliminary data.</text>
</comment>
<protein>
    <submittedName>
        <fullName evidence="1">Uncharacterized protein</fullName>
    </submittedName>
</protein>
<evidence type="ECO:0000313" key="1">
    <source>
        <dbReference type="EMBL" id="KKW29343.1"/>
    </source>
</evidence>
<dbReference type="EMBL" id="LCRD01000048">
    <property type="protein sequence ID" value="KKW29343.1"/>
    <property type="molecule type" value="Genomic_DNA"/>
</dbReference>
<name>A0A0G1XDI3_9BACT</name>
<sequence length="208" mass="22475">MQKATINSLLAATTAAIVLVMLVALRFDAHWAGGEGYKPQATFLGMETITLDGEQGETGVLEASRGDVLRTQSFMRQYRTYGYDYPCNIWLDQNTSVTIVNAQEDETEFALTAGRIVVDCKAAVTAREARIDVSGKATAVNYSWLHTFDAVLLDGTGAYTHGNVTLALPQNTAVSMDTIDNTKPVTTTGFAPDASAASKFYEWALGDE</sequence>
<gene>
    <name evidence="1" type="ORF">UY72_C0048G0005</name>
</gene>
<proteinExistence type="predicted"/>
<evidence type="ECO:0000313" key="2">
    <source>
        <dbReference type="Proteomes" id="UP000034846"/>
    </source>
</evidence>
<dbReference type="Proteomes" id="UP000034846">
    <property type="component" value="Unassembled WGS sequence"/>
</dbReference>
<accession>A0A0G1XDI3</accession>
<organism evidence="1 2">
    <name type="scientific">Candidatus Uhrbacteria bacterium GW2011_GWD2_52_7</name>
    <dbReference type="NCBI Taxonomy" id="1618989"/>
    <lineage>
        <taxon>Bacteria</taxon>
        <taxon>Candidatus Uhriibacteriota</taxon>
    </lineage>
</organism>